<dbReference type="RefSeq" id="WP_165600144.1">
    <property type="nucleotide sequence ID" value="NZ_SORZ01000001.1"/>
</dbReference>
<gene>
    <name evidence="3" type="ORF">E3202_01510</name>
</gene>
<organism evidence="3 4">
    <name type="scientific">Oecophyllibacter saccharovorans</name>
    <dbReference type="NCBI Taxonomy" id="2558360"/>
    <lineage>
        <taxon>Bacteria</taxon>
        <taxon>Pseudomonadati</taxon>
        <taxon>Pseudomonadota</taxon>
        <taxon>Alphaproteobacteria</taxon>
        <taxon>Acetobacterales</taxon>
        <taxon>Acetobacteraceae</taxon>
        <taxon>Oecophyllibacter</taxon>
    </lineage>
</organism>
<comment type="caution">
    <text evidence="3">The sequence shown here is derived from an EMBL/GenBank/DDBJ whole genome shotgun (WGS) entry which is preliminary data.</text>
</comment>
<evidence type="ECO:0000313" key="3">
    <source>
        <dbReference type="EMBL" id="TPW35670.1"/>
    </source>
</evidence>
<keyword evidence="4" id="KW-1185">Reference proteome</keyword>
<feature type="domain" description="MobA-like NTP transferase" evidence="2">
    <location>
        <begin position="22"/>
        <end position="183"/>
    </location>
</feature>
<evidence type="ECO:0000256" key="1">
    <source>
        <dbReference type="ARBA" id="ARBA00022842"/>
    </source>
</evidence>
<dbReference type="Proteomes" id="UP000315037">
    <property type="component" value="Unassembled WGS sequence"/>
</dbReference>
<keyword evidence="1" id="KW-0460">Magnesium</keyword>
<sequence>MTPLPVLVLAGSREGALDPLARYGKVTHKALLPIQGVPMVERVIKALENTPQIGPIWVSIEDPECLQAYADRVHLLPAASTPSASVSQALELIGAPCLVTTADHALLRKEWIEEFLSQSAQSGADLTAAVASRQTVERDVPATKRTYIPLSDRQLSGCNLFWLGTPRAGAVVKLWEKLQQERKHPFRMAWLLGPGTLVKALLRRLGTRDVEERIQALTGARVALIEMGNGQAAVDVDKLEDYHLVERLLDPQPASQVP</sequence>
<reference evidence="3 4" key="1">
    <citation type="submission" date="2019-03" db="EMBL/GenBank/DDBJ databases">
        <title>The complete genome sequence of Neokomagataea sp. Jb2 NBRC113641.</title>
        <authorList>
            <person name="Chua K.-O."/>
            <person name="Chan K.-G."/>
            <person name="See-Too W.-S."/>
        </authorList>
    </citation>
    <scope>NUCLEOTIDE SEQUENCE [LARGE SCALE GENOMIC DNA]</scope>
    <source>
        <strain evidence="3 4">Jb2</strain>
    </source>
</reference>
<dbReference type="AlphaFoldDB" id="A0A506UQQ3"/>
<evidence type="ECO:0000259" key="2">
    <source>
        <dbReference type="Pfam" id="PF12804"/>
    </source>
</evidence>
<dbReference type="InterPro" id="IPR029044">
    <property type="entry name" value="Nucleotide-diphossugar_trans"/>
</dbReference>
<dbReference type="GO" id="GO:0016779">
    <property type="term" value="F:nucleotidyltransferase activity"/>
    <property type="evidence" value="ECO:0007669"/>
    <property type="project" value="UniProtKB-ARBA"/>
</dbReference>
<proteinExistence type="predicted"/>
<accession>A0A506UQQ3</accession>
<dbReference type="Pfam" id="PF12804">
    <property type="entry name" value="NTP_transf_3"/>
    <property type="match status" value="1"/>
</dbReference>
<evidence type="ECO:0000313" key="4">
    <source>
        <dbReference type="Proteomes" id="UP000315037"/>
    </source>
</evidence>
<protein>
    <recommendedName>
        <fullName evidence="2">MobA-like NTP transferase domain-containing protein</fullName>
    </recommendedName>
</protein>
<name>A0A506UQQ3_9PROT</name>
<dbReference type="SUPFAM" id="SSF53448">
    <property type="entry name" value="Nucleotide-diphospho-sugar transferases"/>
    <property type="match status" value="1"/>
</dbReference>
<dbReference type="InterPro" id="IPR025877">
    <property type="entry name" value="MobA-like_NTP_Trfase"/>
</dbReference>
<dbReference type="Gene3D" id="3.90.550.10">
    <property type="entry name" value="Spore Coat Polysaccharide Biosynthesis Protein SpsA, Chain A"/>
    <property type="match status" value="1"/>
</dbReference>
<dbReference type="EMBL" id="SORZ01000001">
    <property type="protein sequence ID" value="TPW35670.1"/>
    <property type="molecule type" value="Genomic_DNA"/>
</dbReference>